<proteinExistence type="inferred from homology"/>
<sequence>MGLPAALQSRSGAGGDVVNTTADDFDPIPSTRHRIPVTVGSLKQAEQEADALAVPVASGTEPPDELGTDAAGLASAGFSGMRGQTLVQTRSGGPVRVAVGTGVPDQVDVTLVRDLAAEFARAVPWHKRLAIEVPSRTTGISAGDFAQAVTEGVLLARWRYFVGQGADTPQLESLLVVASDEHAAEVAAGVERGRIIAEACSLGRDLANCPATTLSAVRMAEVAVEVGARTGLQVEVFDKDQLIEMGCGGLLGVNRGSVEPPRMVRLRYEPAEPTGRIAFVGKGIMYDSGGISLKPSDESHAQMKNDMTGAAAVLASMTALQALGCTTAVTGYLMCTDNMPSGSAMKLGDVLRMRNGTTVEVLNTDAEGRLVMADALALATEEPVDAIIDIATLTGACLRTFGVEIAGVMGNNSAVVEQLRSAGDLVDEPVWELPLHRSYRTQLDSPIADLTNMGGINAGSITAGLFLEEFVDSKPWAHVDIAGTAQLPAPRTWRNKGASGFGTKLLIEFARAFAVPAEDSRQVVPR</sequence>
<dbReference type="GO" id="GO:0005737">
    <property type="term" value="C:cytoplasm"/>
    <property type="evidence" value="ECO:0007669"/>
    <property type="project" value="UniProtKB-SubCell"/>
</dbReference>
<gene>
    <name evidence="8" type="primary">pepA</name>
    <name evidence="11" type="ORF">E0H75_36130</name>
</gene>
<dbReference type="InterPro" id="IPR043472">
    <property type="entry name" value="Macro_dom-like"/>
</dbReference>
<dbReference type="GO" id="GO:0070006">
    <property type="term" value="F:metalloaminopeptidase activity"/>
    <property type="evidence" value="ECO:0007669"/>
    <property type="project" value="InterPro"/>
</dbReference>
<dbReference type="EC" id="3.4.11.1" evidence="8"/>
<dbReference type="OrthoDB" id="9809354at2"/>
<evidence type="ECO:0000256" key="2">
    <source>
        <dbReference type="ARBA" id="ARBA00000967"/>
    </source>
</evidence>
<feature type="region of interest" description="Disordered" evidence="9">
    <location>
        <begin position="1"/>
        <end position="30"/>
    </location>
</feature>
<comment type="catalytic activity">
    <reaction evidence="1 8">
        <text>Release of an N-terminal amino acid, Xaa-|-Yaa-, in which Xaa is preferably Leu, but may be other amino acids including Pro although not Arg or Lys, and Yaa may be Pro. Amino acid amides and methyl esters are also readily hydrolyzed, but rates on arylamides are exceedingly low.</text>
        <dbReference type="EC" id="3.4.11.1"/>
    </reaction>
</comment>
<keyword evidence="5 8" id="KW-0645">Protease</keyword>
<comment type="cofactor">
    <cofactor evidence="8">
        <name>Mn(2+)</name>
        <dbReference type="ChEBI" id="CHEBI:29035"/>
    </cofactor>
    <text evidence="8">Binds 2 manganese ions per subunit.</text>
</comment>
<dbReference type="Pfam" id="PF00883">
    <property type="entry name" value="Peptidase_M17"/>
    <property type="match status" value="1"/>
</dbReference>
<evidence type="ECO:0000256" key="3">
    <source>
        <dbReference type="ARBA" id="ARBA00009528"/>
    </source>
</evidence>
<dbReference type="PRINTS" id="PR00481">
    <property type="entry name" value="LAMNOPPTDASE"/>
</dbReference>
<dbReference type="GO" id="GO:0006508">
    <property type="term" value="P:proteolysis"/>
    <property type="evidence" value="ECO:0007669"/>
    <property type="project" value="UniProtKB-KW"/>
</dbReference>
<dbReference type="EC" id="3.4.11.10" evidence="8"/>
<feature type="binding site" evidence="8">
    <location>
        <position position="365"/>
    </location>
    <ligand>
        <name>Mn(2+)</name>
        <dbReference type="ChEBI" id="CHEBI:29035"/>
        <label>1</label>
    </ligand>
</feature>
<keyword evidence="12" id="KW-1185">Reference proteome</keyword>
<dbReference type="HAMAP" id="MF_00181">
    <property type="entry name" value="Cytosol_peptidase_M17"/>
    <property type="match status" value="1"/>
</dbReference>
<dbReference type="EMBL" id="SJKD01000010">
    <property type="protein sequence ID" value="TCC44276.1"/>
    <property type="molecule type" value="Genomic_DNA"/>
</dbReference>
<feature type="domain" description="Cytosol aminopeptidase" evidence="10">
    <location>
        <begin position="363"/>
        <end position="370"/>
    </location>
</feature>
<evidence type="ECO:0000256" key="4">
    <source>
        <dbReference type="ARBA" id="ARBA00022438"/>
    </source>
</evidence>
<feature type="binding site" evidence="8">
    <location>
        <position position="287"/>
    </location>
    <ligand>
        <name>Mn(2+)</name>
        <dbReference type="ChEBI" id="CHEBI:29035"/>
        <label>2</label>
    </ligand>
</feature>
<dbReference type="Proteomes" id="UP000293342">
    <property type="component" value="Unassembled WGS sequence"/>
</dbReference>
<protein>
    <recommendedName>
        <fullName evidence="8">Probable cytosol aminopeptidase</fullName>
        <ecNumber evidence="8">3.4.11.1</ecNumber>
    </recommendedName>
    <alternativeName>
        <fullName evidence="8">Leucine aminopeptidase</fullName>
        <shortName evidence="8">LAP</shortName>
        <ecNumber evidence="8">3.4.11.10</ecNumber>
    </alternativeName>
    <alternativeName>
        <fullName evidence="8">Leucyl aminopeptidase</fullName>
    </alternativeName>
</protein>
<dbReference type="CDD" id="cd00433">
    <property type="entry name" value="Peptidase_M17"/>
    <property type="match status" value="1"/>
</dbReference>
<comment type="caution">
    <text evidence="11">The sequence shown here is derived from an EMBL/GenBank/DDBJ whole genome shotgun (WGS) entry which is preliminary data.</text>
</comment>
<feature type="active site" evidence="8">
    <location>
        <position position="369"/>
    </location>
</feature>
<dbReference type="AlphaFoldDB" id="A0A4R0JHQ8"/>
<keyword evidence="8" id="KW-0464">Manganese</keyword>
<evidence type="ECO:0000313" key="12">
    <source>
        <dbReference type="Proteomes" id="UP000293342"/>
    </source>
</evidence>
<dbReference type="InterPro" id="IPR000819">
    <property type="entry name" value="Peptidase_M17_C"/>
</dbReference>
<evidence type="ECO:0000313" key="11">
    <source>
        <dbReference type="EMBL" id="TCC44276.1"/>
    </source>
</evidence>
<comment type="similarity">
    <text evidence="3 8">Belongs to the peptidase M17 family.</text>
</comment>
<dbReference type="PANTHER" id="PTHR11963">
    <property type="entry name" value="LEUCINE AMINOPEPTIDASE-RELATED"/>
    <property type="match status" value="1"/>
</dbReference>
<comment type="subcellular location">
    <subcellularLocation>
        <location evidence="8">Cytoplasm</location>
    </subcellularLocation>
</comment>
<dbReference type="Gene3D" id="3.40.630.10">
    <property type="entry name" value="Zn peptidases"/>
    <property type="match status" value="1"/>
</dbReference>
<evidence type="ECO:0000256" key="8">
    <source>
        <dbReference type="HAMAP-Rule" id="MF_00181"/>
    </source>
</evidence>
<feature type="binding site" evidence="8">
    <location>
        <position position="306"/>
    </location>
    <ligand>
        <name>Mn(2+)</name>
        <dbReference type="ChEBI" id="CHEBI:29035"/>
        <label>2</label>
    </ligand>
</feature>
<name>A0A4R0JHQ8_9ACTN</name>
<feature type="active site" evidence="8">
    <location>
        <position position="294"/>
    </location>
</feature>
<dbReference type="SUPFAM" id="SSF53187">
    <property type="entry name" value="Zn-dependent exopeptidases"/>
    <property type="match status" value="1"/>
</dbReference>
<dbReference type="InterPro" id="IPR011356">
    <property type="entry name" value="Leucine_aapep/pepB"/>
</dbReference>
<feature type="binding site" evidence="8">
    <location>
        <position position="367"/>
    </location>
    <ligand>
        <name>Mn(2+)</name>
        <dbReference type="ChEBI" id="CHEBI:29035"/>
        <label>1</label>
    </ligand>
</feature>
<reference evidence="11 12" key="1">
    <citation type="submission" date="2019-02" db="EMBL/GenBank/DDBJ databases">
        <title>Kribbella capetownensis sp. nov. and Kribbella speibonae sp. nov., isolated from soil.</title>
        <authorList>
            <person name="Curtis S.M."/>
            <person name="Norton I."/>
            <person name="Everest G.J."/>
            <person name="Meyers P.R."/>
        </authorList>
    </citation>
    <scope>NUCLEOTIDE SEQUENCE [LARGE SCALE GENOMIC DNA]</scope>
    <source>
        <strain evidence="11 12">YM53</strain>
    </source>
</reference>
<evidence type="ECO:0000256" key="5">
    <source>
        <dbReference type="ARBA" id="ARBA00022670"/>
    </source>
</evidence>
<comment type="catalytic activity">
    <reaction evidence="2 8">
        <text>Release of an N-terminal amino acid, preferentially leucine, but not glutamic or aspartic acids.</text>
        <dbReference type="EC" id="3.4.11.10"/>
    </reaction>
</comment>
<evidence type="ECO:0000256" key="7">
    <source>
        <dbReference type="ARBA" id="ARBA00049972"/>
    </source>
</evidence>
<dbReference type="InterPro" id="IPR023042">
    <property type="entry name" value="Peptidase_M17_leu_NH2_pept"/>
</dbReference>
<dbReference type="SUPFAM" id="SSF52949">
    <property type="entry name" value="Macro domain-like"/>
    <property type="match status" value="1"/>
</dbReference>
<keyword evidence="8" id="KW-0479">Metal-binding</keyword>
<keyword evidence="6 8" id="KW-0378">Hydrolase</keyword>
<evidence type="ECO:0000256" key="1">
    <source>
        <dbReference type="ARBA" id="ARBA00000135"/>
    </source>
</evidence>
<feature type="binding site" evidence="8">
    <location>
        <position position="367"/>
    </location>
    <ligand>
        <name>Mn(2+)</name>
        <dbReference type="ChEBI" id="CHEBI:29035"/>
        <label>2</label>
    </ligand>
</feature>
<feature type="binding site" evidence="8">
    <location>
        <position position="282"/>
    </location>
    <ligand>
        <name>Mn(2+)</name>
        <dbReference type="ChEBI" id="CHEBI:29035"/>
        <label>2</label>
    </ligand>
</feature>
<feature type="binding site" evidence="8">
    <location>
        <position position="287"/>
    </location>
    <ligand>
        <name>Mn(2+)</name>
        <dbReference type="ChEBI" id="CHEBI:29035"/>
        <label>1</label>
    </ligand>
</feature>
<dbReference type="PROSITE" id="PS00631">
    <property type="entry name" value="CYTOSOL_AP"/>
    <property type="match status" value="1"/>
</dbReference>
<evidence type="ECO:0000256" key="9">
    <source>
        <dbReference type="SAM" id="MobiDB-lite"/>
    </source>
</evidence>
<evidence type="ECO:0000256" key="6">
    <source>
        <dbReference type="ARBA" id="ARBA00022801"/>
    </source>
</evidence>
<organism evidence="11 12">
    <name type="scientific">Kribbella capetownensis</name>
    <dbReference type="NCBI Taxonomy" id="1572659"/>
    <lineage>
        <taxon>Bacteria</taxon>
        <taxon>Bacillati</taxon>
        <taxon>Actinomycetota</taxon>
        <taxon>Actinomycetes</taxon>
        <taxon>Propionibacteriales</taxon>
        <taxon>Kribbellaceae</taxon>
        <taxon>Kribbella</taxon>
    </lineage>
</organism>
<dbReference type="PANTHER" id="PTHR11963:SF23">
    <property type="entry name" value="CYTOSOL AMINOPEPTIDASE"/>
    <property type="match status" value="1"/>
</dbReference>
<accession>A0A4R0JHQ8</accession>
<dbReference type="GO" id="GO:0030145">
    <property type="term" value="F:manganese ion binding"/>
    <property type="evidence" value="ECO:0007669"/>
    <property type="project" value="UniProtKB-UniRule"/>
</dbReference>
<dbReference type="Gene3D" id="3.40.220.10">
    <property type="entry name" value="Leucine Aminopeptidase, subunit E, domain 1"/>
    <property type="match status" value="1"/>
</dbReference>
<keyword evidence="4 8" id="KW-0031">Aminopeptidase</keyword>
<keyword evidence="8" id="KW-0963">Cytoplasm</keyword>
<comment type="function">
    <text evidence="7 8">Presumably involved in the processing and regular turnover of intracellular proteins. Catalyzes the removal of unsubstituted N-terminal amino acids from various peptides.</text>
</comment>
<evidence type="ECO:0000259" key="10">
    <source>
        <dbReference type="PROSITE" id="PS00631"/>
    </source>
</evidence>